<gene>
    <name evidence="12" type="ORF">ISP20_09615</name>
</gene>
<dbReference type="PANTHER" id="PTHR30451">
    <property type="entry name" value="OUTER MEMBRANE USHER PROTEIN"/>
    <property type="match status" value="1"/>
</dbReference>
<comment type="caution">
    <text evidence="12">The sequence shown here is derived from an EMBL/GenBank/DDBJ whole genome shotgun (WGS) entry which is preliminary data.</text>
</comment>
<dbReference type="Pfam" id="PF13953">
    <property type="entry name" value="PapC_C"/>
    <property type="match status" value="1"/>
</dbReference>
<dbReference type="Gene3D" id="2.60.40.2610">
    <property type="entry name" value="Outer membrane usher protein FimD, plug domain"/>
    <property type="match status" value="1"/>
</dbReference>
<evidence type="ECO:0000256" key="2">
    <source>
        <dbReference type="ARBA" id="ARBA00008064"/>
    </source>
</evidence>
<feature type="domain" description="PapC-like C-terminal" evidence="10">
    <location>
        <begin position="854"/>
        <end position="919"/>
    </location>
</feature>
<dbReference type="SUPFAM" id="SSF141729">
    <property type="entry name" value="FimD N-terminal domain-like"/>
    <property type="match status" value="1"/>
</dbReference>
<dbReference type="Proteomes" id="UP001430065">
    <property type="component" value="Unassembled WGS sequence"/>
</dbReference>
<evidence type="ECO:0000259" key="11">
    <source>
        <dbReference type="Pfam" id="PF13954"/>
    </source>
</evidence>
<dbReference type="PANTHER" id="PTHR30451:SF20">
    <property type="entry name" value="FIMBRIAE USHER"/>
    <property type="match status" value="1"/>
</dbReference>
<keyword evidence="4" id="KW-1134">Transmembrane beta strand</keyword>
<evidence type="ECO:0000256" key="9">
    <source>
        <dbReference type="RuleBase" id="RU003884"/>
    </source>
</evidence>
<dbReference type="Pfam" id="PF00577">
    <property type="entry name" value="Usher"/>
    <property type="match status" value="1"/>
</dbReference>
<dbReference type="InterPro" id="IPR018030">
    <property type="entry name" value="Fimbrial_membr_usher_CS"/>
</dbReference>
<evidence type="ECO:0000313" key="12">
    <source>
        <dbReference type="EMBL" id="MBM7121410.1"/>
    </source>
</evidence>
<evidence type="ECO:0000256" key="7">
    <source>
        <dbReference type="ARBA" id="ARBA00023136"/>
    </source>
</evidence>
<keyword evidence="6" id="KW-0732">Signal</keyword>
<dbReference type="InterPro" id="IPR025949">
    <property type="entry name" value="PapC-like_C"/>
</dbReference>
<accession>A0ABS2JQV5</accession>
<keyword evidence="8 9" id="KW-0998">Cell outer membrane</keyword>
<reference evidence="12 13" key="1">
    <citation type="submission" date="2020-10" db="EMBL/GenBank/DDBJ databases">
        <title>Phylogeny of dyella-like bacteria.</title>
        <authorList>
            <person name="Fu J."/>
        </authorList>
    </citation>
    <scope>NUCLEOTIDE SEQUENCE [LARGE SCALE GENOMIC DNA]</scope>
    <source>
        <strain evidence="12 13">THG-B117</strain>
    </source>
</reference>
<name>A0ABS2JQV5_9GAMM</name>
<keyword evidence="7 9" id="KW-0472">Membrane</keyword>
<dbReference type="Gene3D" id="2.60.40.2070">
    <property type="match status" value="1"/>
</dbReference>
<comment type="subcellular location">
    <subcellularLocation>
        <location evidence="1 9">Cell outer membrane</location>
        <topology evidence="1 9">Multi-pass membrane protein</topology>
    </subcellularLocation>
</comment>
<dbReference type="InterPro" id="IPR025885">
    <property type="entry name" value="PapC_N"/>
</dbReference>
<dbReference type="InterPro" id="IPR037224">
    <property type="entry name" value="PapC_N_sf"/>
</dbReference>
<protein>
    <submittedName>
        <fullName evidence="12">Fimbrial biogenesis outer membrane usher protein</fullName>
    </submittedName>
</protein>
<dbReference type="EMBL" id="JADIKC010000003">
    <property type="protein sequence ID" value="MBM7121410.1"/>
    <property type="molecule type" value="Genomic_DNA"/>
</dbReference>
<feature type="domain" description="PapC N-terminal" evidence="11">
    <location>
        <begin position="53"/>
        <end position="196"/>
    </location>
</feature>
<evidence type="ECO:0000256" key="8">
    <source>
        <dbReference type="ARBA" id="ARBA00023237"/>
    </source>
</evidence>
<sequence length="936" mass="99679">MEVAHSHDGTNLQRKQLAMLVAVSLGLIPSLGWSAAGPAAGPAAIDPAAGAIEFNNAFTAGSKSVDVSRFERGNPILPGVYRLDLYVNDIRMAVEDIKFVAVEGSDVARPCFTYDTLLHMGVDGSKLDQAVVNPGNACIDIGSVSADARAAADMGALRLDVSLPQASMNRRARGYVNPKMWDEGETAFVASYNFNAYSSNTSYANSRANGAGTALGADGSLVTVQNANTYALDPDGAYRPNANGNYMLSTGGSYVPVNKDSFSARSGNRSSSDINAYLGLNLGLNVGGWRLRSQESVTWDQSTGRTRYNNVNTTASHDIDLWKAQLTLGDSYTQGVIFDSTSFRGLTIYSDDRMLPDSQQGYAPTVRGVANTQARVEVRQNGNLLYETTVAPGPFVINDLYATGYGGDITVIVNEADGSIHTFVVPFAAVPMLLRPGIGRWAVTNGQVRNDSLVNGKPYFVEGTYQRGINNWLTLYGGVQSTYRALYKSYLVGAAVNTQAGAFGVDITNSHTSFAGANQNLSGYSARLSYAKNVPTYGTTFAVAAYRYSNANYLSLQDAVQGQDTLTSYRSSDINVGAPYRNKQRLQVTLSQDFGGSRGSMYLAGSRATYWNDANSATTYQVGYSNSWRDINYSLSGSRTYSSSSIYAGSRYDNQFGISVIIPLGAPGRNRPSLMLSTTHDDYSGNNDRASVSGSFGDRSQYNYNASASYSDQFASQTTTSASLGWQAAYGSLSANYSYANRYQQAGVSASGGVVVHPGGVTLAPSLSPDSPIAIIEAPDAKGAAISSNGQSKIDGRGYAVATGLMPYRMNDVTLDPLGTSMDVELQTTRVQTAPRAGSVIPLKFDTVSGRAVLVHATQENGQMLPFGADVLNADGQSVGTVGQGGQLFVRGAEDGGTLLVRWGDDERTQQCKVSYQLPDRVKGQDALTTVDAQCH</sequence>
<evidence type="ECO:0000256" key="3">
    <source>
        <dbReference type="ARBA" id="ARBA00022448"/>
    </source>
</evidence>
<dbReference type="Gene3D" id="3.10.20.410">
    <property type="match status" value="1"/>
</dbReference>
<dbReference type="InterPro" id="IPR000015">
    <property type="entry name" value="Fimb_usher"/>
</dbReference>
<proteinExistence type="inferred from homology"/>
<evidence type="ECO:0000259" key="10">
    <source>
        <dbReference type="Pfam" id="PF13953"/>
    </source>
</evidence>
<keyword evidence="5 9" id="KW-0812">Transmembrane</keyword>
<evidence type="ECO:0000256" key="6">
    <source>
        <dbReference type="ARBA" id="ARBA00022729"/>
    </source>
</evidence>
<evidence type="ECO:0000256" key="4">
    <source>
        <dbReference type="ARBA" id="ARBA00022452"/>
    </source>
</evidence>
<dbReference type="InterPro" id="IPR042186">
    <property type="entry name" value="FimD_plug_dom"/>
</dbReference>
<dbReference type="Pfam" id="PF13954">
    <property type="entry name" value="PapC_N"/>
    <property type="match status" value="1"/>
</dbReference>
<dbReference type="InterPro" id="IPR043142">
    <property type="entry name" value="PapC-like_C_sf"/>
</dbReference>
<organism evidence="12 13">
    <name type="scientific">Dyella kyungheensis</name>
    <dbReference type="NCBI Taxonomy" id="1242174"/>
    <lineage>
        <taxon>Bacteria</taxon>
        <taxon>Pseudomonadati</taxon>
        <taxon>Pseudomonadota</taxon>
        <taxon>Gammaproteobacteria</taxon>
        <taxon>Lysobacterales</taxon>
        <taxon>Rhodanobacteraceae</taxon>
        <taxon>Dyella</taxon>
    </lineage>
</organism>
<keyword evidence="9" id="KW-1029">Fimbrium biogenesis</keyword>
<keyword evidence="13" id="KW-1185">Reference proteome</keyword>
<dbReference type="Gene3D" id="2.60.40.3110">
    <property type="match status" value="1"/>
</dbReference>
<evidence type="ECO:0000256" key="5">
    <source>
        <dbReference type="ARBA" id="ARBA00022692"/>
    </source>
</evidence>
<evidence type="ECO:0000256" key="1">
    <source>
        <dbReference type="ARBA" id="ARBA00004571"/>
    </source>
</evidence>
<evidence type="ECO:0000313" key="13">
    <source>
        <dbReference type="Proteomes" id="UP001430065"/>
    </source>
</evidence>
<comment type="similarity">
    <text evidence="2 9">Belongs to the fimbrial export usher family.</text>
</comment>
<dbReference type="PROSITE" id="PS01151">
    <property type="entry name" value="FIMBRIAL_USHER"/>
    <property type="match status" value="1"/>
</dbReference>
<keyword evidence="3 9" id="KW-0813">Transport</keyword>